<accession>A0A830ECI8</accession>
<keyword evidence="1" id="KW-0004">4Fe-4S</keyword>
<dbReference type="RefSeq" id="WP_229709671.1">
    <property type="nucleotide sequence ID" value="NZ_AP026830.1"/>
</dbReference>
<dbReference type="PANTHER" id="PTHR24960:SF79">
    <property type="entry name" value="PHOTOSYSTEM I IRON-SULFUR CENTER"/>
    <property type="match status" value="1"/>
</dbReference>
<dbReference type="InterPro" id="IPR017900">
    <property type="entry name" value="4Fe4S_Fe_S_CS"/>
</dbReference>
<dbReference type="EMBL" id="BMNM01000001">
    <property type="protein sequence ID" value="GGI69175.1"/>
    <property type="molecule type" value="Genomic_DNA"/>
</dbReference>
<feature type="domain" description="4Fe-4S ferredoxin-type" evidence="5">
    <location>
        <begin position="36"/>
        <end position="65"/>
    </location>
</feature>
<organism evidence="7 8">
    <name type="scientific">Vulcanisaeta souniana JCM 11219</name>
    <dbReference type="NCBI Taxonomy" id="1293586"/>
    <lineage>
        <taxon>Archaea</taxon>
        <taxon>Thermoproteota</taxon>
        <taxon>Thermoprotei</taxon>
        <taxon>Thermoproteales</taxon>
        <taxon>Thermoproteaceae</taxon>
        <taxon>Vulcanisaeta</taxon>
    </lineage>
</organism>
<reference evidence="7" key="1">
    <citation type="journal article" date="2014" name="Int. J. Syst. Evol. Microbiol.">
        <title>Complete genome sequence of Corynebacterium casei LMG S-19264T (=DSM 44701T), isolated from a smear-ripened cheese.</title>
        <authorList>
            <consortium name="US DOE Joint Genome Institute (JGI-PGF)"/>
            <person name="Walter F."/>
            <person name="Albersmeier A."/>
            <person name="Kalinowski J."/>
            <person name="Ruckert C."/>
        </authorList>
    </citation>
    <scope>NUCLEOTIDE SEQUENCE</scope>
    <source>
        <strain evidence="7">JCM 11219</strain>
    </source>
</reference>
<dbReference type="Pfam" id="PF12838">
    <property type="entry name" value="Fer4_7"/>
    <property type="match status" value="1"/>
</dbReference>
<evidence type="ECO:0000259" key="5">
    <source>
        <dbReference type="PROSITE" id="PS51379"/>
    </source>
</evidence>
<dbReference type="Gene3D" id="3.30.70.20">
    <property type="match status" value="1"/>
</dbReference>
<dbReference type="GO" id="GO:0051539">
    <property type="term" value="F:4 iron, 4 sulfur cluster binding"/>
    <property type="evidence" value="ECO:0007669"/>
    <property type="project" value="UniProtKB-KW"/>
</dbReference>
<reference evidence="7" key="2">
    <citation type="submission" date="2020-09" db="EMBL/GenBank/DDBJ databases">
        <authorList>
            <person name="Sun Q."/>
            <person name="Ohkuma M."/>
        </authorList>
    </citation>
    <scope>NUCLEOTIDE SEQUENCE</scope>
    <source>
        <strain evidence="7">JCM 11219</strain>
    </source>
</reference>
<keyword evidence="4" id="KW-0411">Iron-sulfur</keyword>
<dbReference type="Proteomes" id="UP000657075">
    <property type="component" value="Unassembled WGS sequence"/>
</dbReference>
<gene>
    <name evidence="7" type="ORF">GCM10007112_02700</name>
    <name evidence="6" type="ORF">Vsou_10340</name>
</gene>
<evidence type="ECO:0000256" key="3">
    <source>
        <dbReference type="ARBA" id="ARBA00023004"/>
    </source>
</evidence>
<sequence>MIRLRMKIEVLNNCIGCGICWTACPKGVLAGKLRERAYVLNESLCSGCYSCQDNCPYSAIKVIPIQY</sequence>
<dbReference type="PANTHER" id="PTHR24960">
    <property type="entry name" value="PHOTOSYSTEM I IRON-SULFUR CENTER-RELATED"/>
    <property type="match status" value="1"/>
</dbReference>
<dbReference type="Proteomes" id="UP001060771">
    <property type="component" value="Chromosome"/>
</dbReference>
<reference evidence="6" key="4">
    <citation type="journal article" date="2023" name="Microbiol. Resour. Announc.">
        <title>Complete Genome Sequence of Vulcanisaeta souniana Strain IC-059, a Hyperthermophilic Archaeon Isolated from Hot Spring Water in Japan.</title>
        <authorList>
            <person name="Kato S."/>
            <person name="Itoh T."/>
            <person name="Wu L."/>
            <person name="Ma J."/>
            <person name="Ohkuma M."/>
        </authorList>
    </citation>
    <scope>NUCLEOTIDE SEQUENCE</scope>
    <source>
        <strain evidence="6">JCM 11219</strain>
    </source>
</reference>
<dbReference type="GeneID" id="76206581"/>
<evidence type="ECO:0000313" key="7">
    <source>
        <dbReference type="EMBL" id="GGI69175.1"/>
    </source>
</evidence>
<protein>
    <submittedName>
        <fullName evidence="7">(4Fe-4S)-binding protein</fullName>
    </submittedName>
</protein>
<dbReference type="GO" id="GO:0016491">
    <property type="term" value="F:oxidoreductase activity"/>
    <property type="evidence" value="ECO:0007669"/>
    <property type="project" value="UniProtKB-ARBA"/>
</dbReference>
<dbReference type="PROSITE" id="PS51379">
    <property type="entry name" value="4FE4S_FER_2"/>
    <property type="match status" value="2"/>
</dbReference>
<proteinExistence type="predicted"/>
<dbReference type="AlphaFoldDB" id="A0A830ECI8"/>
<evidence type="ECO:0000313" key="6">
    <source>
        <dbReference type="EMBL" id="BDR91941.1"/>
    </source>
</evidence>
<dbReference type="PROSITE" id="PS00198">
    <property type="entry name" value="4FE4S_FER_1"/>
    <property type="match status" value="1"/>
</dbReference>
<keyword evidence="3" id="KW-0408">Iron</keyword>
<evidence type="ECO:0000256" key="2">
    <source>
        <dbReference type="ARBA" id="ARBA00022723"/>
    </source>
</evidence>
<dbReference type="EMBL" id="AP026830">
    <property type="protein sequence ID" value="BDR91941.1"/>
    <property type="molecule type" value="Genomic_DNA"/>
</dbReference>
<dbReference type="InterPro" id="IPR017896">
    <property type="entry name" value="4Fe4S_Fe-S-bd"/>
</dbReference>
<keyword evidence="9" id="KW-1185">Reference proteome</keyword>
<evidence type="ECO:0000256" key="4">
    <source>
        <dbReference type="ARBA" id="ARBA00023014"/>
    </source>
</evidence>
<evidence type="ECO:0000256" key="1">
    <source>
        <dbReference type="ARBA" id="ARBA00022485"/>
    </source>
</evidence>
<evidence type="ECO:0000313" key="8">
    <source>
        <dbReference type="Proteomes" id="UP000657075"/>
    </source>
</evidence>
<dbReference type="InterPro" id="IPR050157">
    <property type="entry name" value="PSI_iron-sulfur_center"/>
</dbReference>
<evidence type="ECO:0000313" key="9">
    <source>
        <dbReference type="Proteomes" id="UP001060771"/>
    </source>
</evidence>
<reference evidence="9" key="3">
    <citation type="submission" date="2022-09" db="EMBL/GenBank/DDBJ databases">
        <title>Complete genome sequence of Vulcanisaeta souniana.</title>
        <authorList>
            <person name="Kato S."/>
            <person name="Itoh T."/>
            <person name="Ohkuma M."/>
        </authorList>
    </citation>
    <scope>NUCLEOTIDE SEQUENCE [LARGE SCALE GENOMIC DNA]</scope>
    <source>
        <strain evidence="9">JCM 11219</strain>
    </source>
</reference>
<dbReference type="GO" id="GO:0046872">
    <property type="term" value="F:metal ion binding"/>
    <property type="evidence" value="ECO:0007669"/>
    <property type="project" value="UniProtKB-KW"/>
</dbReference>
<name>A0A830ECI8_9CREN</name>
<feature type="domain" description="4Fe-4S ferredoxin-type" evidence="5">
    <location>
        <begin position="4"/>
        <end position="34"/>
    </location>
</feature>
<dbReference type="SUPFAM" id="SSF54862">
    <property type="entry name" value="4Fe-4S ferredoxins"/>
    <property type="match status" value="1"/>
</dbReference>
<keyword evidence="2" id="KW-0479">Metal-binding</keyword>